<dbReference type="Proteomes" id="UP001243330">
    <property type="component" value="Unassembled WGS sequence"/>
</dbReference>
<organism evidence="1 2">
    <name type="scientific">Colletotrichum chrysophilum</name>
    <dbReference type="NCBI Taxonomy" id="1836956"/>
    <lineage>
        <taxon>Eukaryota</taxon>
        <taxon>Fungi</taxon>
        <taxon>Dikarya</taxon>
        <taxon>Ascomycota</taxon>
        <taxon>Pezizomycotina</taxon>
        <taxon>Sordariomycetes</taxon>
        <taxon>Hypocreomycetidae</taxon>
        <taxon>Glomerellales</taxon>
        <taxon>Glomerellaceae</taxon>
        <taxon>Colletotrichum</taxon>
        <taxon>Colletotrichum gloeosporioides species complex</taxon>
    </lineage>
</organism>
<dbReference type="EMBL" id="JAQOWY010000520">
    <property type="protein sequence ID" value="KAK1840917.1"/>
    <property type="molecule type" value="Genomic_DNA"/>
</dbReference>
<reference evidence="1" key="1">
    <citation type="submission" date="2023-01" db="EMBL/GenBank/DDBJ databases">
        <title>Colletotrichum chrysophilum M932 genome sequence.</title>
        <authorList>
            <person name="Baroncelli R."/>
        </authorList>
    </citation>
    <scope>NUCLEOTIDE SEQUENCE</scope>
    <source>
        <strain evidence="1">M932</strain>
    </source>
</reference>
<accession>A0AAD9EAU1</accession>
<evidence type="ECO:0000313" key="1">
    <source>
        <dbReference type="EMBL" id="KAK1840917.1"/>
    </source>
</evidence>
<dbReference type="AlphaFoldDB" id="A0AAD9EAU1"/>
<gene>
    <name evidence="1" type="ORF">CCHR01_16448</name>
</gene>
<protein>
    <submittedName>
        <fullName evidence="1">Uncharacterized protein</fullName>
    </submittedName>
</protein>
<keyword evidence="2" id="KW-1185">Reference proteome</keyword>
<evidence type="ECO:0000313" key="2">
    <source>
        <dbReference type="Proteomes" id="UP001243330"/>
    </source>
</evidence>
<proteinExistence type="predicted"/>
<comment type="caution">
    <text evidence="1">The sequence shown here is derived from an EMBL/GenBank/DDBJ whole genome shotgun (WGS) entry which is preliminary data.</text>
</comment>
<sequence length="131" mass="14593">MPGPQLCTALALYCTGSSSPCAFARFSKRKVGSPASIDLHCNGAFCLQPPVASQRERRVVFRTSTPVIKTLDSCERREKAHQGPPALLVRRRRNLQVDSPFAIHGRRRQEDNFSSVTSVALESCDLDYRML</sequence>
<name>A0AAD9EAU1_9PEZI</name>